<evidence type="ECO:0000313" key="2">
    <source>
        <dbReference type="Proteomes" id="UP000051679"/>
    </source>
</evidence>
<protein>
    <submittedName>
        <fullName evidence="1">Uncharacterized protein</fullName>
    </submittedName>
</protein>
<gene>
    <name evidence="1" type="ORF">FC18_GL000178</name>
</gene>
<dbReference type="STRING" id="1291052.FC18_GL000178"/>
<evidence type="ECO:0000313" key="1">
    <source>
        <dbReference type="EMBL" id="KRM56202.1"/>
    </source>
</evidence>
<dbReference type="Gene3D" id="1.10.1220.10">
    <property type="entry name" value="Met repressor-like"/>
    <property type="match status" value="1"/>
</dbReference>
<proteinExistence type="predicted"/>
<dbReference type="EMBL" id="AYYO01000008">
    <property type="protein sequence ID" value="KRM56202.1"/>
    <property type="molecule type" value="Genomic_DNA"/>
</dbReference>
<organism evidence="1 2">
    <name type="scientific">Lacticaseibacillus sharpeae JCM 1186 = DSM 20505</name>
    <dbReference type="NCBI Taxonomy" id="1291052"/>
    <lineage>
        <taxon>Bacteria</taxon>
        <taxon>Bacillati</taxon>
        <taxon>Bacillota</taxon>
        <taxon>Bacilli</taxon>
        <taxon>Lactobacillales</taxon>
        <taxon>Lactobacillaceae</taxon>
        <taxon>Lacticaseibacillus</taxon>
    </lineage>
</organism>
<comment type="caution">
    <text evidence="1">The sequence shown here is derived from an EMBL/GenBank/DDBJ whole genome shotgun (WGS) entry which is preliminary data.</text>
</comment>
<dbReference type="AlphaFoldDB" id="A0A0R1ZP22"/>
<dbReference type="OrthoDB" id="2166423at2"/>
<dbReference type="InterPro" id="IPR013321">
    <property type="entry name" value="Arc_rbn_hlx_hlx"/>
</dbReference>
<sequence length="80" mass="8639">MQVQQPMPIMPATQDCVAAFCEYYGVDEHAADDAALSSYVCTHAQELNGLIDGYQAMAALNEEICGEFAACESEADSDIR</sequence>
<dbReference type="GO" id="GO:0006355">
    <property type="term" value="P:regulation of DNA-templated transcription"/>
    <property type="evidence" value="ECO:0007669"/>
    <property type="project" value="InterPro"/>
</dbReference>
<reference evidence="1 2" key="1">
    <citation type="journal article" date="2015" name="Genome Announc.">
        <title>Expanding the biotechnology potential of lactobacilli through comparative genomics of 213 strains and associated genera.</title>
        <authorList>
            <person name="Sun Z."/>
            <person name="Harris H.M."/>
            <person name="McCann A."/>
            <person name="Guo C."/>
            <person name="Argimon S."/>
            <person name="Zhang W."/>
            <person name="Yang X."/>
            <person name="Jeffery I.B."/>
            <person name="Cooney J.C."/>
            <person name="Kagawa T.F."/>
            <person name="Liu W."/>
            <person name="Song Y."/>
            <person name="Salvetti E."/>
            <person name="Wrobel A."/>
            <person name="Rasinkangas P."/>
            <person name="Parkhill J."/>
            <person name="Rea M.C."/>
            <person name="O'Sullivan O."/>
            <person name="Ritari J."/>
            <person name="Douillard F.P."/>
            <person name="Paul Ross R."/>
            <person name="Yang R."/>
            <person name="Briner A.E."/>
            <person name="Felis G.E."/>
            <person name="de Vos W.M."/>
            <person name="Barrangou R."/>
            <person name="Klaenhammer T.R."/>
            <person name="Caufield P.W."/>
            <person name="Cui Y."/>
            <person name="Zhang H."/>
            <person name="O'Toole P.W."/>
        </authorList>
    </citation>
    <scope>NUCLEOTIDE SEQUENCE [LARGE SCALE GENOMIC DNA]</scope>
    <source>
        <strain evidence="1 2">DSM 20505</strain>
    </source>
</reference>
<dbReference type="Proteomes" id="UP000051679">
    <property type="component" value="Unassembled WGS sequence"/>
</dbReference>
<name>A0A0R1ZP22_9LACO</name>
<dbReference type="RefSeq" id="WP_054679946.1">
    <property type="nucleotide sequence ID" value="NZ_AYYO01000008.1"/>
</dbReference>
<accession>A0A0R1ZP22</accession>
<keyword evidence="2" id="KW-1185">Reference proteome</keyword>
<dbReference type="PATRIC" id="fig|1291052.5.peg.185"/>